<dbReference type="InterPro" id="IPR036388">
    <property type="entry name" value="WH-like_DNA-bd_sf"/>
</dbReference>
<dbReference type="GO" id="GO:0003677">
    <property type="term" value="F:DNA binding"/>
    <property type="evidence" value="ECO:0007669"/>
    <property type="project" value="UniProtKB-KW"/>
</dbReference>
<feature type="domain" description="HTH hxlR-type" evidence="4">
    <location>
        <begin position="6"/>
        <end position="118"/>
    </location>
</feature>
<evidence type="ECO:0000256" key="3">
    <source>
        <dbReference type="ARBA" id="ARBA00023163"/>
    </source>
</evidence>
<dbReference type="InterPro" id="IPR002577">
    <property type="entry name" value="HTH_HxlR"/>
</dbReference>
<dbReference type="Proteomes" id="UP000656548">
    <property type="component" value="Unassembled WGS sequence"/>
</dbReference>
<proteinExistence type="predicted"/>
<dbReference type="RefSeq" id="WP_192742956.1">
    <property type="nucleotide sequence ID" value="NZ_JADBEJ010000004.1"/>
</dbReference>
<dbReference type="Gene3D" id="1.10.10.10">
    <property type="entry name" value="Winged helix-like DNA-binding domain superfamily/Winged helix DNA-binding domain"/>
    <property type="match status" value="1"/>
</dbReference>
<protein>
    <submittedName>
        <fullName evidence="5">DNA-binding HxlR family transcriptional regulator</fullName>
    </submittedName>
</protein>
<keyword evidence="3" id="KW-0804">Transcription</keyword>
<evidence type="ECO:0000256" key="2">
    <source>
        <dbReference type="ARBA" id="ARBA00023125"/>
    </source>
</evidence>
<gene>
    <name evidence="5" type="ORF">H4W30_002487</name>
</gene>
<dbReference type="PANTHER" id="PTHR33204:SF37">
    <property type="entry name" value="HTH-TYPE TRANSCRIPTIONAL REGULATOR YODB"/>
    <property type="match status" value="1"/>
</dbReference>
<evidence type="ECO:0000313" key="6">
    <source>
        <dbReference type="Proteomes" id="UP000656548"/>
    </source>
</evidence>
<organism evidence="5 6">
    <name type="scientific">Amycolatopsis roodepoortensis</name>
    <dbReference type="NCBI Taxonomy" id="700274"/>
    <lineage>
        <taxon>Bacteria</taxon>
        <taxon>Bacillati</taxon>
        <taxon>Actinomycetota</taxon>
        <taxon>Actinomycetes</taxon>
        <taxon>Pseudonocardiales</taxon>
        <taxon>Pseudonocardiaceae</taxon>
        <taxon>Amycolatopsis</taxon>
    </lineage>
</organism>
<comment type="caution">
    <text evidence="5">The sequence shown here is derived from an EMBL/GenBank/DDBJ whole genome shotgun (WGS) entry which is preliminary data.</text>
</comment>
<evidence type="ECO:0000256" key="1">
    <source>
        <dbReference type="ARBA" id="ARBA00023015"/>
    </source>
</evidence>
<evidence type="ECO:0000313" key="5">
    <source>
        <dbReference type="EMBL" id="MBE1575440.1"/>
    </source>
</evidence>
<name>A0ABR9L599_9PSEU</name>
<dbReference type="PROSITE" id="PS51118">
    <property type="entry name" value="HTH_HXLR"/>
    <property type="match status" value="1"/>
</dbReference>
<evidence type="ECO:0000259" key="4">
    <source>
        <dbReference type="PROSITE" id="PS51118"/>
    </source>
</evidence>
<dbReference type="EMBL" id="JADBEJ010000004">
    <property type="protein sequence ID" value="MBE1575440.1"/>
    <property type="molecule type" value="Genomic_DNA"/>
</dbReference>
<keyword evidence="2 5" id="KW-0238">DNA-binding</keyword>
<keyword evidence="6" id="KW-1185">Reference proteome</keyword>
<sequence length="127" mass="14350">MDGWEMPYRHSVQIALDLLRGRWTVAVLAGLARGETQFKELLAAINDVEKRTDRDRMLSNRVLSDTLQRAREDGLIERHAASGNFATVSYVLTPTGRSLLRAVRPLAEWAQVYQADRQADEADRRGA</sequence>
<reference evidence="5 6" key="1">
    <citation type="submission" date="2020-10" db="EMBL/GenBank/DDBJ databases">
        <title>Sequencing the genomes of 1000 actinobacteria strains.</title>
        <authorList>
            <person name="Klenk H.-P."/>
        </authorList>
    </citation>
    <scope>NUCLEOTIDE SEQUENCE [LARGE SCALE GENOMIC DNA]</scope>
    <source>
        <strain evidence="5 6">DSM 46661</strain>
    </source>
</reference>
<keyword evidence="1" id="KW-0805">Transcription regulation</keyword>
<dbReference type="Pfam" id="PF01638">
    <property type="entry name" value="HxlR"/>
    <property type="match status" value="1"/>
</dbReference>
<accession>A0ABR9L599</accession>
<dbReference type="SUPFAM" id="SSF46785">
    <property type="entry name" value="Winged helix' DNA-binding domain"/>
    <property type="match status" value="1"/>
</dbReference>
<dbReference type="InterPro" id="IPR036390">
    <property type="entry name" value="WH_DNA-bd_sf"/>
</dbReference>
<dbReference type="PANTHER" id="PTHR33204">
    <property type="entry name" value="TRANSCRIPTIONAL REGULATOR, MARR FAMILY"/>
    <property type="match status" value="1"/>
</dbReference>